<feature type="signal peptide" evidence="1">
    <location>
        <begin position="1"/>
        <end position="25"/>
    </location>
</feature>
<proteinExistence type="predicted"/>
<dbReference type="STRING" id="1416801.SAMN05192553_11120"/>
<protein>
    <recommendedName>
        <fullName evidence="4">CHRD domain-containing protein</fullName>
    </recommendedName>
</protein>
<dbReference type="EMBL" id="FNZH01000011">
    <property type="protein sequence ID" value="SEJ74932.1"/>
    <property type="molecule type" value="Genomic_DNA"/>
</dbReference>
<keyword evidence="3" id="KW-1185">Reference proteome</keyword>
<sequence length="339" mass="36750">MKTNLKMTKTLSLGLLAAGIGLFTACNEDPEPEMPFTPGMETFDYGFNEGQLLNNPATAYNGDGAGDHPRNLSAKLEIKEMENGNAEVTIRLENGLDGMQYPVHVHDAADPSTTPNGTPYNETPNGDIFAGMISVSNGMGSQTMQTEMNYDMLLDTYDGFLVVHDPTQAISTTDLGTYLVLGVFGQELPEAEANLRTETFMYDFNEGQLLDNTDLAYDGDHARNLMAEIMVEEMIDGTSKIRISLMNAMEGMTYMVHAHDAADPSTTPNGTPYNETPNGDIFAGGIEGNGGTVMAENELAISFNELTRNYEGFLVVHDPTQAISTTDLTTYLVVGAFAR</sequence>
<name>A0A1H7BK49_9BACT</name>
<dbReference type="Proteomes" id="UP000199403">
    <property type="component" value="Unassembled WGS sequence"/>
</dbReference>
<reference evidence="3" key="1">
    <citation type="submission" date="2016-10" db="EMBL/GenBank/DDBJ databases">
        <authorList>
            <person name="Varghese N."/>
            <person name="Submissions S."/>
        </authorList>
    </citation>
    <scope>NUCLEOTIDE SEQUENCE [LARGE SCALE GENOMIC DNA]</scope>
    <source>
        <strain evidence="3">IBRC-M 10761</strain>
    </source>
</reference>
<keyword evidence="1" id="KW-0732">Signal</keyword>
<accession>A0A1H7BK49</accession>
<dbReference type="AlphaFoldDB" id="A0A1H7BK49"/>
<evidence type="ECO:0000256" key="1">
    <source>
        <dbReference type="SAM" id="SignalP"/>
    </source>
</evidence>
<gene>
    <name evidence="2" type="ORF">SAMN05192553_11120</name>
</gene>
<evidence type="ECO:0000313" key="2">
    <source>
        <dbReference type="EMBL" id="SEJ74932.1"/>
    </source>
</evidence>
<evidence type="ECO:0008006" key="4">
    <source>
        <dbReference type="Google" id="ProtNLM"/>
    </source>
</evidence>
<feature type="chain" id="PRO_5011616689" description="CHRD domain-containing protein" evidence="1">
    <location>
        <begin position="26"/>
        <end position="339"/>
    </location>
</feature>
<organism evidence="2 3">
    <name type="scientific">Cyclobacterium xiamenense</name>
    <dbReference type="NCBI Taxonomy" id="1297121"/>
    <lineage>
        <taxon>Bacteria</taxon>
        <taxon>Pseudomonadati</taxon>
        <taxon>Bacteroidota</taxon>
        <taxon>Cytophagia</taxon>
        <taxon>Cytophagales</taxon>
        <taxon>Cyclobacteriaceae</taxon>
        <taxon>Cyclobacterium</taxon>
    </lineage>
</organism>
<dbReference type="PROSITE" id="PS51257">
    <property type="entry name" value="PROKAR_LIPOPROTEIN"/>
    <property type="match status" value="1"/>
</dbReference>
<evidence type="ECO:0000313" key="3">
    <source>
        <dbReference type="Proteomes" id="UP000199403"/>
    </source>
</evidence>